<feature type="region of interest" description="Disordered" evidence="6">
    <location>
        <begin position="345"/>
        <end position="405"/>
    </location>
</feature>
<dbReference type="PANTHER" id="PTHR45436:SF5">
    <property type="entry name" value="SENSOR HISTIDINE KINASE TRCS"/>
    <property type="match status" value="1"/>
</dbReference>
<evidence type="ECO:0000256" key="4">
    <source>
        <dbReference type="ARBA" id="ARBA00022679"/>
    </source>
</evidence>
<evidence type="ECO:0000313" key="10">
    <source>
        <dbReference type="Proteomes" id="UP000268652"/>
    </source>
</evidence>
<keyword evidence="4" id="KW-0808">Transferase</keyword>
<dbReference type="Gene3D" id="3.30.565.10">
    <property type="entry name" value="Histidine kinase-like ATPase, C-terminal domain"/>
    <property type="match status" value="1"/>
</dbReference>
<evidence type="ECO:0000256" key="3">
    <source>
        <dbReference type="ARBA" id="ARBA00022553"/>
    </source>
</evidence>
<dbReference type="EC" id="2.7.13.3" evidence="2"/>
<keyword evidence="10" id="KW-1185">Reference proteome</keyword>
<dbReference type="InterPro" id="IPR036890">
    <property type="entry name" value="HATPase_C_sf"/>
</dbReference>
<dbReference type="GO" id="GO:0005886">
    <property type="term" value="C:plasma membrane"/>
    <property type="evidence" value="ECO:0007669"/>
    <property type="project" value="TreeGrafter"/>
</dbReference>
<feature type="compositionally biased region" description="Gly residues" evidence="6">
    <location>
        <begin position="365"/>
        <end position="377"/>
    </location>
</feature>
<dbReference type="SMART" id="SM00387">
    <property type="entry name" value="HATPase_c"/>
    <property type="match status" value="1"/>
</dbReference>
<dbReference type="AlphaFoldDB" id="A0A3A9X137"/>
<evidence type="ECO:0000313" key="8">
    <source>
        <dbReference type="EMBL" id="RKN12167.1"/>
    </source>
</evidence>
<proteinExistence type="predicted"/>
<evidence type="ECO:0000256" key="1">
    <source>
        <dbReference type="ARBA" id="ARBA00000085"/>
    </source>
</evidence>
<keyword evidence="5 8" id="KW-0418">Kinase</keyword>
<dbReference type="GO" id="GO:0004673">
    <property type="term" value="F:protein histidine kinase activity"/>
    <property type="evidence" value="ECO:0007669"/>
    <property type="project" value="UniProtKB-EC"/>
</dbReference>
<evidence type="ECO:0000256" key="2">
    <source>
        <dbReference type="ARBA" id="ARBA00012438"/>
    </source>
</evidence>
<evidence type="ECO:0000256" key="5">
    <source>
        <dbReference type="ARBA" id="ARBA00022777"/>
    </source>
</evidence>
<sequence length="405" mass="42716">MGLLAVAAALLVAEGARPAVLGCGAAATLAVGAMAGETARRGRLVAALGERLDQQADDTATLVYEVVPPLLERLRDGEVEGDVLPPLTPGPFSDVRISAAHETLLFALVDMAREKELQRDSGKRAIVNVAGRIQSEIHRLQHRVGAMQFRHDSPELMGELMEVEHGVNVAGRHATALAVLGGGTPLRRRRQPVPLYDVLRAGSGPITEYARVTQHHVVEAAVVGEAVESLMLVMAELLDNATRFSPPNTKVVINAQEVAHGIEVSVEDCGAGLTSEATERAEALLRQGVDGIDVLDLGETARIGLRVAGILAAHHGARISLRPSTGAGVRAVVFLPDELFTVLPPTGHPTHARPSPFAPWPPGPAGSGGSDGSGGRGWSADERTPSGLPRRKRPPWPRIGGPQRR</sequence>
<evidence type="ECO:0000256" key="6">
    <source>
        <dbReference type="SAM" id="MobiDB-lite"/>
    </source>
</evidence>
<dbReference type="EMBL" id="RBDY01000003">
    <property type="protein sequence ID" value="RKN25780.1"/>
    <property type="molecule type" value="Genomic_DNA"/>
</dbReference>
<evidence type="ECO:0000259" key="7">
    <source>
        <dbReference type="SMART" id="SM00387"/>
    </source>
</evidence>
<dbReference type="SUPFAM" id="SSF55874">
    <property type="entry name" value="ATPase domain of HSP90 chaperone/DNA topoisomerase II/histidine kinase"/>
    <property type="match status" value="1"/>
</dbReference>
<accession>A0A3A9X137</accession>
<evidence type="ECO:0000313" key="9">
    <source>
        <dbReference type="EMBL" id="RKN25780.1"/>
    </source>
</evidence>
<feature type="domain" description="Histidine kinase/HSP90-like ATPase" evidence="7">
    <location>
        <begin position="225"/>
        <end position="339"/>
    </location>
</feature>
<dbReference type="GO" id="GO:0000160">
    <property type="term" value="P:phosphorelay signal transduction system"/>
    <property type="evidence" value="ECO:0007669"/>
    <property type="project" value="TreeGrafter"/>
</dbReference>
<name>A0A3A9X137_9ACTN</name>
<dbReference type="Proteomes" id="UP000275024">
    <property type="component" value="Unassembled WGS sequence"/>
</dbReference>
<comment type="catalytic activity">
    <reaction evidence="1">
        <text>ATP + protein L-histidine = ADP + protein N-phospho-L-histidine.</text>
        <dbReference type="EC" id="2.7.13.3"/>
    </reaction>
</comment>
<organism evidence="8 11">
    <name type="scientific">Streptomyces radicis</name>
    <dbReference type="NCBI Taxonomy" id="1750517"/>
    <lineage>
        <taxon>Bacteria</taxon>
        <taxon>Bacillati</taxon>
        <taxon>Actinomycetota</taxon>
        <taxon>Actinomycetes</taxon>
        <taxon>Kitasatosporales</taxon>
        <taxon>Streptomycetaceae</taxon>
        <taxon>Streptomyces</taxon>
    </lineage>
</organism>
<reference evidence="10 11" key="1">
    <citation type="submission" date="2018-09" db="EMBL/GenBank/DDBJ databases">
        <title>Streptomyces sp. nov. DS1-2, an endophytic actinomycete isolated from roots of Dendrobium scabrilingue.</title>
        <authorList>
            <person name="Kuncharoen N."/>
            <person name="Kudo T."/>
            <person name="Ohkuma M."/>
            <person name="Yuki M."/>
            <person name="Tanasupawat S."/>
        </authorList>
    </citation>
    <scope>NUCLEOTIDE SEQUENCE [LARGE SCALE GENOMIC DNA]</scope>
    <source>
        <strain evidence="8 11">AZ1-7</strain>
        <strain evidence="9 10">DS1-2</strain>
    </source>
</reference>
<dbReference type="InterPro" id="IPR050428">
    <property type="entry name" value="TCS_sensor_his_kinase"/>
</dbReference>
<comment type="caution">
    <text evidence="8">The sequence shown here is derived from an EMBL/GenBank/DDBJ whole genome shotgun (WGS) entry which is preliminary data.</text>
</comment>
<keyword evidence="3" id="KW-0597">Phosphoprotein</keyword>
<dbReference type="EMBL" id="RBDX01000002">
    <property type="protein sequence ID" value="RKN12167.1"/>
    <property type="molecule type" value="Genomic_DNA"/>
</dbReference>
<dbReference type="PANTHER" id="PTHR45436">
    <property type="entry name" value="SENSOR HISTIDINE KINASE YKOH"/>
    <property type="match status" value="1"/>
</dbReference>
<protein>
    <recommendedName>
        <fullName evidence="2">histidine kinase</fullName>
        <ecNumber evidence="2">2.7.13.3</ecNumber>
    </recommendedName>
</protein>
<gene>
    <name evidence="9" type="ORF">D7318_05830</name>
    <name evidence="8" type="ORF">D7319_04650</name>
</gene>
<dbReference type="InterPro" id="IPR003594">
    <property type="entry name" value="HATPase_dom"/>
</dbReference>
<evidence type="ECO:0000313" key="11">
    <source>
        <dbReference type="Proteomes" id="UP000275024"/>
    </source>
</evidence>
<dbReference type="Proteomes" id="UP000268652">
    <property type="component" value="Unassembled WGS sequence"/>
</dbReference>
<dbReference type="Pfam" id="PF02518">
    <property type="entry name" value="HATPase_c"/>
    <property type="match status" value="1"/>
</dbReference>